<evidence type="ECO:0000313" key="3">
    <source>
        <dbReference type="Proteomes" id="UP000554482"/>
    </source>
</evidence>
<dbReference type="AlphaFoldDB" id="A0A7J6VHG4"/>
<comment type="caution">
    <text evidence="2">The sequence shown here is derived from an EMBL/GenBank/DDBJ whole genome shotgun (WGS) entry which is preliminary data.</text>
</comment>
<dbReference type="Proteomes" id="UP000554482">
    <property type="component" value="Unassembled WGS sequence"/>
</dbReference>
<proteinExistence type="predicted"/>
<dbReference type="OrthoDB" id="1728869at2759"/>
<feature type="region of interest" description="Disordered" evidence="1">
    <location>
        <begin position="1"/>
        <end position="38"/>
    </location>
</feature>
<organism evidence="2 3">
    <name type="scientific">Thalictrum thalictroides</name>
    <name type="common">Rue-anemone</name>
    <name type="synonym">Anemone thalictroides</name>
    <dbReference type="NCBI Taxonomy" id="46969"/>
    <lineage>
        <taxon>Eukaryota</taxon>
        <taxon>Viridiplantae</taxon>
        <taxon>Streptophyta</taxon>
        <taxon>Embryophyta</taxon>
        <taxon>Tracheophyta</taxon>
        <taxon>Spermatophyta</taxon>
        <taxon>Magnoliopsida</taxon>
        <taxon>Ranunculales</taxon>
        <taxon>Ranunculaceae</taxon>
        <taxon>Thalictroideae</taxon>
        <taxon>Thalictrum</taxon>
    </lineage>
</organism>
<reference evidence="2 3" key="1">
    <citation type="submission" date="2020-06" db="EMBL/GenBank/DDBJ databases">
        <title>Transcriptomic and genomic resources for Thalictrum thalictroides and T. hernandezii: Facilitating candidate gene discovery in an emerging model plant lineage.</title>
        <authorList>
            <person name="Arias T."/>
            <person name="Riano-Pachon D.M."/>
            <person name="Di Stilio V.S."/>
        </authorList>
    </citation>
    <scope>NUCLEOTIDE SEQUENCE [LARGE SCALE GENOMIC DNA]</scope>
    <source>
        <strain evidence="3">cv. WT478/WT964</strain>
        <tissue evidence="2">Leaves</tissue>
    </source>
</reference>
<evidence type="ECO:0000256" key="1">
    <source>
        <dbReference type="SAM" id="MobiDB-lite"/>
    </source>
</evidence>
<accession>A0A7J6VHG4</accession>
<gene>
    <name evidence="2" type="ORF">FRX31_026680</name>
</gene>
<dbReference type="EMBL" id="JABWDY010033032">
    <property type="protein sequence ID" value="KAF5183732.1"/>
    <property type="molecule type" value="Genomic_DNA"/>
</dbReference>
<protein>
    <submittedName>
        <fullName evidence="2">Uncharacterized protein</fullName>
    </submittedName>
</protein>
<sequence length="151" mass="17381">MRIRNSSSSITSTSSFSSDSTSLTPSTTHSFSSSTSNASFSTDYITRCEGLDLLIKAVLHVAGSVLVVPFTQRRVIRRRKRACKFTKIEFIKKPQEDEQNEEEEDEEIDVILNDNKRKREMSFPKYHDSVIQPWKRCTRRRTSLKINRTSG</sequence>
<keyword evidence="3" id="KW-1185">Reference proteome</keyword>
<name>A0A7J6VHG4_THATH</name>
<evidence type="ECO:0000313" key="2">
    <source>
        <dbReference type="EMBL" id="KAF5183732.1"/>
    </source>
</evidence>